<organism evidence="3 4">
    <name type="scientific">Paradevosia tibetensis</name>
    <dbReference type="NCBI Taxonomy" id="1447062"/>
    <lineage>
        <taxon>Bacteria</taxon>
        <taxon>Pseudomonadati</taxon>
        <taxon>Pseudomonadota</taxon>
        <taxon>Alphaproteobacteria</taxon>
        <taxon>Hyphomicrobiales</taxon>
        <taxon>Devosiaceae</taxon>
        <taxon>Paradevosia</taxon>
    </lineage>
</organism>
<evidence type="ECO:0000256" key="2">
    <source>
        <dbReference type="ARBA" id="ARBA00023002"/>
    </source>
</evidence>
<evidence type="ECO:0000313" key="3">
    <source>
        <dbReference type="EMBL" id="QEE19215.1"/>
    </source>
</evidence>
<gene>
    <name evidence="3" type="ORF">FNA67_03075</name>
</gene>
<sequence>MVLDELFNIRDLVDWEVPNDEFKRAMRGFVGSVCVITVGEGEERSGLTATSVISLSAEPPRMLFCVNRSASAWPLLDRYKRFGINALTGEQQHIADRFAGRDGAKGPARYANADWLTLATGAPILADALVAFDCELEERIDRHTHSIIIAKVIELRVRPDAPALVYGNGIYDQVGGKQD</sequence>
<keyword evidence="4" id="KW-1185">Reference proteome</keyword>
<dbReference type="InterPro" id="IPR002563">
    <property type="entry name" value="Flavin_Rdtase-like_dom"/>
</dbReference>
<evidence type="ECO:0000313" key="4">
    <source>
        <dbReference type="Proteomes" id="UP000321062"/>
    </source>
</evidence>
<dbReference type="Pfam" id="PF01613">
    <property type="entry name" value="Flavin_Reduct"/>
    <property type="match status" value="1"/>
</dbReference>
<name>A0A5B9DJY9_9HYPH</name>
<dbReference type="GO" id="GO:0042602">
    <property type="term" value="F:riboflavin reductase (NADPH) activity"/>
    <property type="evidence" value="ECO:0007669"/>
    <property type="project" value="TreeGrafter"/>
</dbReference>
<dbReference type="InterPro" id="IPR050268">
    <property type="entry name" value="NADH-dep_flavin_reductase"/>
</dbReference>
<dbReference type="KEGG" id="yti:FNA67_03075"/>
<dbReference type="Gene3D" id="2.30.110.10">
    <property type="entry name" value="Electron Transport, Fmn-binding Protein, Chain A"/>
    <property type="match status" value="1"/>
</dbReference>
<protein>
    <submittedName>
        <fullName evidence="3">Flavin reductase family protein</fullName>
    </submittedName>
</protein>
<dbReference type="EMBL" id="CP041690">
    <property type="protein sequence ID" value="QEE19215.1"/>
    <property type="molecule type" value="Genomic_DNA"/>
</dbReference>
<accession>A0A5B9DJY9</accession>
<dbReference type="PANTHER" id="PTHR30466">
    <property type="entry name" value="FLAVIN REDUCTASE"/>
    <property type="match status" value="1"/>
</dbReference>
<evidence type="ECO:0000256" key="1">
    <source>
        <dbReference type="ARBA" id="ARBA00008898"/>
    </source>
</evidence>
<proteinExistence type="inferred from homology"/>
<comment type="similarity">
    <text evidence="1">Belongs to the non-flavoprotein flavin reductase family.</text>
</comment>
<dbReference type="RefSeq" id="WP_147655040.1">
    <property type="nucleotide sequence ID" value="NZ_BMFM01000001.1"/>
</dbReference>
<dbReference type="InterPro" id="IPR012349">
    <property type="entry name" value="Split_barrel_FMN-bd"/>
</dbReference>
<dbReference type="SUPFAM" id="SSF50475">
    <property type="entry name" value="FMN-binding split barrel"/>
    <property type="match status" value="1"/>
</dbReference>
<dbReference type="AlphaFoldDB" id="A0A5B9DJY9"/>
<dbReference type="SMART" id="SM00903">
    <property type="entry name" value="Flavin_Reduct"/>
    <property type="match status" value="1"/>
</dbReference>
<reference evidence="3 4" key="1">
    <citation type="journal article" date="2015" name="Int. J. Syst. Evol. Microbiol.">
        <title>Youhaiella tibetensis gen. nov., sp. nov., isolated from subsurface sediment.</title>
        <authorList>
            <person name="Wang Y.X."/>
            <person name="Huang F.Q."/>
            <person name="Nogi Y."/>
            <person name="Pang S.J."/>
            <person name="Wang P.K."/>
            <person name="Lv J."/>
        </authorList>
    </citation>
    <scope>NUCLEOTIDE SEQUENCE [LARGE SCALE GENOMIC DNA]</scope>
    <source>
        <strain evidence="4">fig4</strain>
    </source>
</reference>
<dbReference type="OrthoDB" id="9792858at2"/>
<dbReference type="GO" id="GO:0010181">
    <property type="term" value="F:FMN binding"/>
    <property type="evidence" value="ECO:0007669"/>
    <property type="project" value="InterPro"/>
</dbReference>
<dbReference type="PANTHER" id="PTHR30466:SF11">
    <property type="entry name" value="FLAVIN-DEPENDENT MONOOXYGENASE, REDUCTASE SUBUNIT HSAB"/>
    <property type="match status" value="1"/>
</dbReference>
<dbReference type="Proteomes" id="UP000321062">
    <property type="component" value="Chromosome"/>
</dbReference>
<keyword evidence="2" id="KW-0560">Oxidoreductase</keyword>